<organism evidence="7 8">
    <name type="scientific">Rhizobium mongolense subsp. loessense</name>
    <dbReference type="NCBI Taxonomy" id="158890"/>
    <lineage>
        <taxon>Bacteria</taxon>
        <taxon>Pseudomonadati</taxon>
        <taxon>Pseudomonadota</taxon>
        <taxon>Alphaproteobacteria</taxon>
        <taxon>Hyphomicrobiales</taxon>
        <taxon>Rhizobiaceae</taxon>
        <taxon>Rhizobium/Agrobacterium group</taxon>
        <taxon>Rhizobium</taxon>
    </lineage>
</organism>
<dbReference type="InterPro" id="IPR009057">
    <property type="entry name" value="Homeodomain-like_sf"/>
</dbReference>
<dbReference type="PANTHER" id="PTHR30055:SF234">
    <property type="entry name" value="HTH-TYPE TRANSCRIPTIONAL REGULATOR BETI"/>
    <property type="match status" value="1"/>
</dbReference>
<keyword evidence="1" id="KW-0805">Transcription regulation</keyword>
<dbReference type="InterPro" id="IPR001647">
    <property type="entry name" value="HTH_TetR"/>
</dbReference>
<keyword evidence="2 4" id="KW-0238">DNA-binding</keyword>
<evidence type="ECO:0000313" key="7">
    <source>
        <dbReference type="EMBL" id="SCW36448.1"/>
    </source>
</evidence>
<keyword evidence="3" id="KW-0804">Transcription</keyword>
<dbReference type="RefSeq" id="WP_092583796.1">
    <property type="nucleotide sequence ID" value="NZ_FMTM01000001.1"/>
</dbReference>
<evidence type="ECO:0000256" key="1">
    <source>
        <dbReference type="ARBA" id="ARBA00023015"/>
    </source>
</evidence>
<dbReference type="InterPro" id="IPR041674">
    <property type="entry name" value="TetR_C_22"/>
</dbReference>
<reference evidence="7 8" key="1">
    <citation type="submission" date="2016-10" db="EMBL/GenBank/DDBJ databases">
        <authorList>
            <person name="de Groot N.N."/>
        </authorList>
    </citation>
    <scope>NUCLEOTIDE SEQUENCE [LARGE SCALE GENOMIC DNA]</scope>
    <source>
        <strain evidence="7 8">CGMCC 1.3401</strain>
    </source>
</reference>
<dbReference type="Proteomes" id="UP000199542">
    <property type="component" value="Unassembled WGS sequence"/>
</dbReference>
<evidence type="ECO:0000256" key="2">
    <source>
        <dbReference type="ARBA" id="ARBA00023125"/>
    </source>
</evidence>
<feature type="domain" description="HTH tetR-type" evidence="6">
    <location>
        <begin position="29"/>
        <end position="89"/>
    </location>
</feature>
<feature type="DNA-binding region" description="H-T-H motif" evidence="4">
    <location>
        <begin position="52"/>
        <end position="71"/>
    </location>
</feature>
<dbReference type="Pfam" id="PF00440">
    <property type="entry name" value="TetR_N"/>
    <property type="match status" value="1"/>
</dbReference>
<dbReference type="GO" id="GO:0003700">
    <property type="term" value="F:DNA-binding transcription factor activity"/>
    <property type="evidence" value="ECO:0007669"/>
    <property type="project" value="TreeGrafter"/>
</dbReference>
<feature type="region of interest" description="Disordered" evidence="5">
    <location>
        <begin position="1"/>
        <end position="26"/>
    </location>
</feature>
<protein>
    <submittedName>
        <fullName evidence="7">Transcriptional regulator, TetR family</fullName>
    </submittedName>
</protein>
<evidence type="ECO:0000259" key="6">
    <source>
        <dbReference type="PROSITE" id="PS50977"/>
    </source>
</evidence>
<dbReference type="AlphaFoldDB" id="A0A1G4PWG9"/>
<name>A0A1G4PWG9_9HYPH</name>
<sequence>MTERTVVRRKRGLQSAGQPRRIPRQQRGRERFEKILSVAMELIEKNGSDALKMSEIVEKAELSFGALYQYFPDKSSIIRTLAERFNEQGRHCVEEELAKVTSTETLKQALCNIVDQYCDFFRREPVMRDIWHATQADKLLQQVDAEDMEFHSQRLFEVLEKLWPEREGGELLAIARLTMHLLAAAVRYSISVSEEEGRTAIALYKRMLPADIGRLLDSPSR</sequence>
<dbReference type="InterPro" id="IPR050109">
    <property type="entry name" value="HTH-type_TetR-like_transc_reg"/>
</dbReference>
<dbReference type="Pfam" id="PF17928">
    <property type="entry name" value="TetR_C_22"/>
    <property type="match status" value="1"/>
</dbReference>
<dbReference type="PROSITE" id="PS50977">
    <property type="entry name" value="HTH_TETR_2"/>
    <property type="match status" value="1"/>
</dbReference>
<dbReference type="Gene3D" id="1.10.357.10">
    <property type="entry name" value="Tetracycline Repressor, domain 2"/>
    <property type="match status" value="1"/>
</dbReference>
<evidence type="ECO:0000256" key="5">
    <source>
        <dbReference type="SAM" id="MobiDB-lite"/>
    </source>
</evidence>
<dbReference type="GO" id="GO:0000976">
    <property type="term" value="F:transcription cis-regulatory region binding"/>
    <property type="evidence" value="ECO:0007669"/>
    <property type="project" value="TreeGrafter"/>
</dbReference>
<dbReference type="PRINTS" id="PR00455">
    <property type="entry name" value="HTHTETR"/>
</dbReference>
<gene>
    <name evidence="7" type="ORF">SAMN02927900_01035</name>
</gene>
<evidence type="ECO:0000256" key="3">
    <source>
        <dbReference type="ARBA" id="ARBA00023163"/>
    </source>
</evidence>
<dbReference type="SUPFAM" id="SSF46689">
    <property type="entry name" value="Homeodomain-like"/>
    <property type="match status" value="1"/>
</dbReference>
<accession>A0A1G4PWG9</accession>
<evidence type="ECO:0000313" key="8">
    <source>
        <dbReference type="Proteomes" id="UP000199542"/>
    </source>
</evidence>
<proteinExistence type="predicted"/>
<dbReference type="EMBL" id="FMTM01000001">
    <property type="protein sequence ID" value="SCW36448.1"/>
    <property type="molecule type" value="Genomic_DNA"/>
</dbReference>
<evidence type="ECO:0000256" key="4">
    <source>
        <dbReference type="PROSITE-ProRule" id="PRU00335"/>
    </source>
</evidence>
<dbReference type="PANTHER" id="PTHR30055">
    <property type="entry name" value="HTH-TYPE TRANSCRIPTIONAL REGULATOR RUTR"/>
    <property type="match status" value="1"/>
</dbReference>